<evidence type="ECO:0000259" key="3">
    <source>
        <dbReference type="Pfam" id="PF08541"/>
    </source>
</evidence>
<dbReference type="InterPro" id="IPR013747">
    <property type="entry name" value="ACP_syn_III_C"/>
</dbReference>
<dbReference type="PANTHER" id="PTHR34069">
    <property type="entry name" value="3-OXOACYL-[ACYL-CARRIER-PROTEIN] SYNTHASE 3"/>
    <property type="match status" value="1"/>
</dbReference>
<gene>
    <name evidence="4" type="ORF">A3G49_02400</name>
</gene>
<evidence type="ECO:0000313" key="4">
    <source>
        <dbReference type="EMBL" id="OHA13192.1"/>
    </source>
</evidence>
<dbReference type="EMBL" id="MHQY01000033">
    <property type="protein sequence ID" value="OHA13192.1"/>
    <property type="molecule type" value="Genomic_DNA"/>
</dbReference>
<evidence type="ECO:0000256" key="1">
    <source>
        <dbReference type="ARBA" id="ARBA00022679"/>
    </source>
</evidence>
<dbReference type="InterPro" id="IPR016039">
    <property type="entry name" value="Thiolase-like"/>
</dbReference>
<evidence type="ECO:0000256" key="2">
    <source>
        <dbReference type="ARBA" id="ARBA00023315"/>
    </source>
</evidence>
<accession>A0A1G2LQS6</accession>
<name>A0A1G2LQS6_9BACT</name>
<dbReference type="AlphaFoldDB" id="A0A1G2LQS6"/>
<organism evidence="4 5">
    <name type="scientific">Candidatus Sungbacteria bacterium RIFCSPLOWO2_12_FULL_41_11</name>
    <dbReference type="NCBI Taxonomy" id="1802286"/>
    <lineage>
        <taxon>Bacteria</taxon>
        <taxon>Candidatus Sungiibacteriota</taxon>
    </lineage>
</organism>
<proteinExistence type="predicted"/>
<dbReference type="PANTHER" id="PTHR34069:SF2">
    <property type="entry name" value="BETA-KETOACYL-[ACYL-CARRIER-PROTEIN] SYNTHASE III"/>
    <property type="match status" value="1"/>
</dbReference>
<dbReference type="CDD" id="cd00830">
    <property type="entry name" value="KAS_III"/>
    <property type="match status" value="1"/>
</dbReference>
<evidence type="ECO:0000313" key="5">
    <source>
        <dbReference type="Proteomes" id="UP000177171"/>
    </source>
</evidence>
<reference evidence="4 5" key="1">
    <citation type="journal article" date="2016" name="Nat. Commun.">
        <title>Thousands of microbial genomes shed light on interconnected biogeochemical processes in an aquifer system.</title>
        <authorList>
            <person name="Anantharaman K."/>
            <person name="Brown C.T."/>
            <person name="Hug L.A."/>
            <person name="Sharon I."/>
            <person name="Castelle C.J."/>
            <person name="Probst A.J."/>
            <person name="Thomas B.C."/>
            <person name="Singh A."/>
            <person name="Wilkins M.J."/>
            <person name="Karaoz U."/>
            <person name="Brodie E.L."/>
            <person name="Williams K.H."/>
            <person name="Hubbard S.S."/>
            <person name="Banfield J.F."/>
        </authorList>
    </citation>
    <scope>NUCLEOTIDE SEQUENCE [LARGE SCALE GENOMIC DNA]</scope>
</reference>
<dbReference type="Proteomes" id="UP000177171">
    <property type="component" value="Unassembled WGS sequence"/>
</dbReference>
<comment type="caution">
    <text evidence="4">The sequence shown here is derived from an EMBL/GenBank/DDBJ whole genome shotgun (WGS) entry which is preliminary data.</text>
</comment>
<dbReference type="GO" id="GO:0044550">
    <property type="term" value="P:secondary metabolite biosynthetic process"/>
    <property type="evidence" value="ECO:0007669"/>
    <property type="project" value="TreeGrafter"/>
</dbReference>
<dbReference type="Gene3D" id="3.40.47.10">
    <property type="match status" value="1"/>
</dbReference>
<dbReference type="GO" id="GO:0016746">
    <property type="term" value="F:acyltransferase activity"/>
    <property type="evidence" value="ECO:0007669"/>
    <property type="project" value="UniProtKB-KW"/>
</dbReference>
<sequence>MKLLGTGLALPSTEVKNEDIAFILPSDVIERKTGIRSRYIVSDETVSQMAAKAVREACQSAKLPIEDIQHIVCSTNSGEQWVPPTVARVARHLGYCGPGFDINAACVGSITALRLALFLPSPSAVVATEHVTPFTVQQPGDWPSVIFGDGAGAAVIEAGKSLIGWVGGMNPEGHDWIQVPKGGYCQMNGPKLLESAIPLMTAALTNAAKQCGLHPKELDIIIPHQANLRIIEACMQKWNVSSERVIITVDKFGNTSSASVLMALAWANLHGKIRRGQWIGLVGFGAGLIWEALVTRLE</sequence>
<protein>
    <recommendedName>
        <fullName evidence="3">Beta-ketoacyl-[acyl-carrier-protein] synthase III C-terminal domain-containing protein</fullName>
    </recommendedName>
</protein>
<keyword evidence="2" id="KW-0012">Acyltransferase</keyword>
<dbReference type="Pfam" id="PF08541">
    <property type="entry name" value="ACP_syn_III_C"/>
    <property type="match status" value="1"/>
</dbReference>
<feature type="domain" description="Beta-ketoacyl-[acyl-carrier-protein] synthase III C-terminal" evidence="3">
    <location>
        <begin position="210"/>
        <end position="296"/>
    </location>
</feature>
<keyword evidence="1" id="KW-0808">Transferase</keyword>
<dbReference type="SUPFAM" id="SSF53901">
    <property type="entry name" value="Thiolase-like"/>
    <property type="match status" value="1"/>
</dbReference>